<comment type="caution">
    <text evidence="1">The sequence shown here is derived from an EMBL/GenBank/DDBJ whole genome shotgun (WGS) entry which is preliminary data.</text>
</comment>
<organism evidence="1 2">
    <name type="scientific">Catharanthus roseus</name>
    <name type="common">Madagascar periwinkle</name>
    <name type="synonym">Vinca rosea</name>
    <dbReference type="NCBI Taxonomy" id="4058"/>
    <lineage>
        <taxon>Eukaryota</taxon>
        <taxon>Viridiplantae</taxon>
        <taxon>Streptophyta</taxon>
        <taxon>Embryophyta</taxon>
        <taxon>Tracheophyta</taxon>
        <taxon>Spermatophyta</taxon>
        <taxon>Magnoliopsida</taxon>
        <taxon>eudicotyledons</taxon>
        <taxon>Gunneridae</taxon>
        <taxon>Pentapetalae</taxon>
        <taxon>asterids</taxon>
        <taxon>lamiids</taxon>
        <taxon>Gentianales</taxon>
        <taxon>Apocynaceae</taxon>
        <taxon>Rauvolfioideae</taxon>
        <taxon>Vinceae</taxon>
        <taxon>Catharanthinae</taxon>
        <taxon>Catharanthus</taxon>
    </lineage>
</organism>
<dbReference type="EMBL" id="CM044701">
    <property type="protein sequence ID" value="KAI5682991.1"/>
    <property type="molecule type" value="Genomic_DNA"/>
</dbReference>
<accession>A0ACC0CDY1</accession>
<name>A0ACC0CDY1_CATRO</name>
<sequence>MEVPVGFLATIWSFVYFLPFFILLFILGTLKGMIIGPIVVIIVAVGNSSVAIGMWPAHFIWTYYCVSKSKRLGWVLKIVVMVTLPLPLIIWPIMAMIGSLLGGIGYGFFAPLIATFEAIGQNVKDKFYHCFVDGCISTIMGSCTVVRDFTDFCFHSYFSYMDELSEEIHEDEKPMDIKFSKLPSSLLLSVLAIPVDIPVITAIALWKSPYMLIRGWKRLLEDLIGREGPFLETVCVPFAGLAILLWPLAVVGSVIAATLTSFLLALYAGVIVHQEDSVKMGLSYIVAVISMFDEYTNDLLYLREGSCFPRPHYRRNTDSSDSVKARKRIDKKNEGEGSRTSKLVSEGSITLKEAIQSYTPMQVWDWLFRSCEVNGRILLREGVIDAKDIEKCIVKGDCKKLGVKLPAWTILQCLLASAKLNSPGLVISDEVELTMTNWPRDKVFEWFIRPLFVMKEQVKGLQLKEDEEICLKKLIMVHKNERPDDWDNTGFPSSDKVRRAQLQALIRRLQGMVVSMSRIPTFRRRFRNLVKVLYLEALQTGLIVNQDASTTLKLAQDKKHHPGRWRLKANDIEVDWTIHDNNSNV</sequence>
<proteinExistence type="predicted"/>
<gene>
    <name evidence="1" type="ORF">M9H77_04219</name>
</gene>
<dbReference type="Proteomes" id="UP001060085">
    <property type="component" value="Linkage Group LG01"/>
</dbReference>
<reference evidence="2" key="1">
    <citation type="journal article" date="2023" name="Nat. Plants">
        <title>Single-cell RNA sequencing provides a high-resolution roadmap for understanding the multicellular compartmentation of specialized metabolism.</title>
        <authorList>
            <person name="Sun S."/>
            <person name="Shen X."/>
            <person name="Li Y."/>
            <person name="Li Y."/>
            <person name="Wang S."/>
            <person name="Li R."/>
            <person name="Zhang H."/>
            <person name="Shen G."/>
            <person name="Guo B."/>
            <person name="Wei J."/>
            <person name="Xu J."/>
            <person name="St-Pierre B."/>
            <person name="Chen S."/>
            <person name="Sun C."/>
        </authorList>
    </citation>
    <scope>NUCLEOTIDE SEQUENCE [LARGE SCALE GENOMIC DNA]</scope>
</reference>
<keyword evidence="2" id="KW-1185">Reference proteome</keyword>
<protein>
    <submittedName>
        <fullName evidence="1">Uncharacterized protein</fullName>
    </submittedName>
</protein>
<evidence type="ECO:0000313" key="2">
    <source>
        <dbReference type="Proteomes" id="UP001060085"/>
    </source>
</evidence>
<evidence type="ECO:0000313" key="1">
    <source>
        <dbReference type="EMBL" id="KAI5682991.1"/>
    </source>
</evidence>